<reference evidence="2 3" key="1">
    <citation type="journal article" date="2011" name="J. Bacteriol.">
        <title>Draft genome sequence of Sporolactobacillus inulinus strain CASD, an efficient D-lactic acid-producing bacterium with high-concentration lactate tolerance capability.</title>
        <authorList>
            <person name="Yu B."/>
            <person name="Su F."/>
            <person name="Wang L."/>
            <person name="Xu K."/>
            <person name="Zhao B."/>
            <person name="Xu P."/>
        </authorList>
    </citation>
    <scope>NUCLEOTIDE SEQUENCE [LARGE SCALE GENOMIC DNA]</scope>
    <source>
        <strain evidence="2 3">CASD</strain>
    </source>
</reference>
<keyword evidence="1" id="KW-1133">Transmembrane helix</keyword>
<dbReference type="Proteomes" id="UP000035553">
    <property type="component" value="Unassembled WGS sequence"/>
</dbReference>
<dbReference type="EMBL" id="AFVQ02000024">
    <property type="protein sequence ID" value="KLI03597.1"/>
    <property type="molecule type" value="Genomic_DNA"/>
</dbReference>
<organism evidence="2 3">
    <name type="scientific">Sporolactobacillus inulinus CASD</name>
    <dbReference type="NCBI Taxonomy" id="1069536"/>
    <lineage>
        <taxon>Bacteria</taxon>
        <taxon>Bacillati</taxon>
        <taxon>Bacillota</taxon>
        <taxon>Bacilli</taxon>
        <taxon>Bacillales</taxon>
        <taxon>Sporolactobacillaceae</taxon>
        <taxon>Sporolactobacillus</taxon>
    </lineage>
</organism>
<proteinExistence type="predicted"/>
<gene>
    <name evidence="2" type="ORF">SINU_01970</name>
</gene>
<keyword evidence="1" id="KW-0472">Membrane</keyword>
<evidence type="ECO:0000313" key="3">
    <source>
        <dbReference type="Proteomes" id="UP000035553"/>
    </source>
</evidence>
<keyword evidence="3" id="KW-1185">Reference proteome</keyword>
<evidence type="ECO:0000313" key="2">
    <source>
        <dbReference type="EMBL" id="KLI03597.1"/>
    </source>
</evidence>
<evidence type="ECO:0000256" key="1">
    <source>
        <dbReference type="SAM" id="Phobius"/>
    </source>
</evidence>
<dbReference type="STRING" id="1069536.SINU_01970"/>
<protein>
    <submittedName>
        <fullName evidence="2">Uncharacterized protein</fullName>
    </submittedName>
</protein>
<accession>A0A0U1QS16</accession>
<dbReference type="AlphaFoldDB" id="A0A0U1QS16"/>
<sequence>MIESIKSFMGWFFVTGDPMIYGADASIALVSIGIVAVLTYFKKWKWLWEEWLTTVDHKKIGIILGYSRDFSKTLKRLV</sequence>
<feature type="transmembrane region" description="Helical" evidence="1">
    <location>
        <begin position="20"/>
        <end position="41"/>
    </location>
</feature>
<keyword evidence="1" id="KW-0812">Transmembrane</keyword>
<name>A0A0U1QS16_9BACL</name>
<comment type="caution">
    <text evidence="2">The sequence shown here is derived from an EMBL/GenBank/DDBJ whole genome shotgun (WGS) entry which is preliminary data.</text>
</comment>